<dbReference type="STRING" id="76114.c2A197"/>
<dbReference type="OrthoDB" id="5387164at2"/>
<dbReference type="Proteomes" id="UP000006552">
    <property type="component" value="Chromosome"/>
</dbReference>
<dbReference type="Pfam" id="PF13526">
    <property type="entry name" value="DUF4125"/>
    <property type="match status" value="1"/>
</dbReference>
<dbReference type="RefSeq" id="WP_011236888.1">
    <property type="nucleotide sequence ID" value="NC_006513.1"/>
</dbReference>
<name>Q5P698_AROAE</name>
<evidence type="ECO:0008006" key="3">
    <source>
        <dbReference type="Google" id="ProtNLM"/>
    </source>
</evidence>
<dbReference type="AlphaFoldDB" id="Q5P698"/>
<dbReference type="EMBL" id="CR555306">
    <property type="protein sequence ID" value="CAI07163.1"/>
    <property type="molecule type" value="Genomic_DNA"/>
</dbReference>
<reference evidence="1 2" key="1">
    <citation type="journal article" date="2005" name="Arch. Microbiol.">
        <title>The genome sequence of an anaerobic aromatic-degrading denitrifying bacterium, strain EbN1.</title>
        <authorList>
            <person name="Rabus R."/>
            <person name="Kube M."/>
            <person name="Heider J."/>
            <person name="Beck A."/>
            <person name="Heitmann K."/>
            <person name="Widdel F."/>
            <person name="Reinhardt R."/>
        </authorList>
    </citation>
    <scope>NUCLEOTIDE SEQUENCE [LARGE SCALE GENOMIC DNA]</scope>
    <source>
        <strain evidence="1 2">EbN1</strain>
    </source>
</reference>
<dbReference type="InterPro" id="IPR025191">
    <property type="entry name" value="DUF4125"/>
</dbReference>
<sequence length="190" mass="21095">MTETLVAHVLDYEWGLFIQVRGAGPAPCQSAPDSFRAIRGSLFALWTDEMLAAYLETLERAVAQGRNPLAEKYARMDGLIPPLSDNPLIPTIVAIEERWQGELQARFPALYRRCCRSRAPTGDGREFSVYLHCELETYGERTVQLYYENVARADAAGRNLAIDALDRLVAQSGYADLEQAERVLAGQASG</sequence>
<protein>
    <recommendedName>
        <fullName evidence="3">DUF4125 domain-containing protein</fullName>
    </recommendedName>
</protein>
<accession>Q5P698</accession>
<evidence type="ECO:0000313" key="1">
    <source>
        <dbReference type="EMBL" id="CAI07163.1"/>
    </source>
</evidence>
<gene>
    <name evidence="1" type="primary">bssG</name>
    <name evidence="1" type="ORF">c2A197</name>
</gene>
<proteinExistence type="predicted"/>
<evidence type="ECO:0000313" key="2">
    <source>
        <dbReference type="Proteomes" id="UP000006552"/>
    </source>
</evidence>
<dbReference type="HOGENOM" id="CLU_099036_1_0_4"/>
<organism evidence="1 2">
    <name type="scientific">Aromatoleum aromaticum (strain DSM 19018 / LMG 30748 / EbN1)</name>
    <name type="common">Azoarcus sp. (strain EbN1)</name>
    <dbReference type="NCBI Taxonomy" id="76114"/>
    <lineage>
        <taxon>Bacteria</taxon>
        <taxon>Pseudomonadati</taxon>
        <taxon>Pseudomonadota</taxon>
        <taxon>Betaproteobacteria</taxon>
        <taxon>Rhodocyclales</taxon>
        <taxon>Rhodocyclaceae</taxon>
        <taxon>Aromatoleum</taxon>
    </lineage>
</organism>
<dbReference type="KEGG" id="eba:c2A197"/>
<dbReference type="eggNOG" id="ENOG5031HGC">
    <property type="taxonomic scope" value="Bacteria"/>
</dbReference>
<keyword evidence="2" id="KW-1185">Reference proteome</keyword>